<name>A0A8S1H5P3_9PELO</name>
<dbReference type="FunFam" id="1.10.10.10:FF:000598">
    <property type="entry name" value="forkhead box protein I1 isoform X2"/>
    <property type="match status" value="1"/>
</dbReference>
<dbReference type="PRINTS" id="PR00053">
    <property type="entry name" value="FORKHEAD"/>
</dbReference>
<dbReference type="InterPro" id="IPR030456">
    <property type="entry name" value="TF_fork_head_CS_2"/>
</dbReference>
<evidence type="ECO:0000259" key="4">
    <source>
        <dbReference type="PROSITE" id="PS50039"/>
    </source>
</evidence>
<evidence type="ECO:0000256" key="1">
    <source>
        <dbReference type="ARBA" id="ARBA00023125"/>
    </source>
</evidence>
<evidence type="ECO:0000313" key="5">
    <source>
        <dbReference type="EMBL" id="CAD6190098.1"/>
    </source>
</evidence>
<dbReference type="GO" id="GO:0030154">
    <property type="term" value="P:cell differentiation"/>
    <property type="evidence" value="ECO:0007669"/>
    <property type="project" value="TreeGrafter"/>
</dbReference>
<dbReference type="InterPro" id="IPR050211">
    <property type="entry name" value="FOX_domain-containing"/>
</dbReference>
<evidence type="ECO:0000256" key="3">
    <source>
        <dbReference type="PROSITE-ProRule" id="PRU00089"/>
    </source>
</evidence>
<keyword evidence="2 3" id="KW-0539">Nucleus</keyword>
<dbReference type="OrthoDB" id="5402974at2759"/>
<organism evidence="5 6">
    <name type="scientific">Caenorhabditis auriculariae</name>
    <dbReference type="NCBI Taxonomy" id="2777116"/>
    <lineage>
        <taxon>Eukaryota</taxon>
        <taxon>Metazoa</taxon>
        <taxon>Ecdysozoa</taxon>
        <taxon>Nematoda</taxon>
        <taxon>Chromadorea</taxon>
        <taxon>Rhabditida</taxon>
        <taxon>Rhabditina</taxon>
        <taxon>Rhabditomorpha</taxon>
        <taxon>Rhabditoidea</taxon>
        <taxon>Rhabditidae</taxon>
        <taxon>Peloderinae</taxon>
        <taxon>Caenorhabditis</taxon>
    </lineage>
</organism>
<dbReference type="InterPro" id="IPR036390">
    <property type="entry name" value="WH_DNA-bd_sf"/>
</dbReference>
<gene>
    <name evidence="5" type="ORF">CAUJ_LOCUS6017</name>
</gene>
<dbReference type="InterPro" id="IPR036388">
    <property type="entry name" value="WH-like_DNA-bd_sf"/>
</dbReference>
<proteinExistence type="predicted"/>
<evidence type="ECO:0000256" key="2">
    <source>
        <dbReference type="ARBA" id="ARBA00023242"/>
    </source>
</evidence>
<dbReference type="SUPFAM" id="SSF46785">
    <property type="entry name" value="Winged helix' DNA-binding domain"/>
    <property type="match status" value="1"/>
</dbReference>
<keyword evidence="6" id="KW-1185">Reference proteome</keyword>
<feature type="DNA-binding region" description="Fork-head" evidence="3">
    <location>
        <begin position="11"/>
        <end position="94"/>
    </location>
</feature>
<comment type="subcellular location">
    <subcellularLocation>
        <location evidence="3">Nucleus</location>
    </subcellularLocation>
</comment>
<sequence>MWPKSRRTVIKKRLTLNQIYKFIDAKFPYYRDADPKRRQGWQNSIRHNLSLNDCFVKKARDGQSHANDRKGNYWMMVPECQPMFDNGNYKRRRIKRLPTYHHSQPAAQTVEPTVPLACLRSFHWPPMDPMSFLRFPYHLPQATDLQQGTMFDTTTPQMAPSLTYSGFFPSVATSSTIKSVISEPEPEPKELVTEMKPVQINARLPDDGPSYITAVSPKNEVTEEQPISHQLPLYPNSLMPSYSWHGLPPFSFTDEPVYYTGV</sequence>
<dbReference type="PANTHER" id="PTHR11829:SF388">
    <property type="entry name" value="FORK HEAD DOMAIN-CONTAINING PROTEIN L1-RELATED"/>
    <property type="match status" value="1"/>
</dbReference>
<dbReference type="GO" id="GO:0009653">
    <property type="term" value="P:anatomical structure morphogenesis"/>
    <property type="evidence" value="ECO:0007669"/>
    <property type="project" value="TreeGrafter"/>
</dbReference>
<dbReference type="Pfam" id="PF00250">
    <property type="entry name" value="Forkhead"/>
    <property type="match status" value="1"/>
</dbReference>
<dbReference type="Proteomes" id="UP000835052">
    <property type="component" value="Unassembled WGS sequence"/>
</dbReference>
<feature type="domain" description="Fork-head" evidence="4">
    <location>
        <begin position="11"/>
        <end position="94"/>
    </location>
</feature>
<dbReference type="GO" id="GO:0005634">
    <property type="term" value="C:nucleus"/>
    <property type="evidence" value="ECO:0007669"/>
    <property type="project" value="UniProtKB-SubCell"/>
</dbReference>
<dbReference type="EMBL" id="CAJGYM010000014">
    <property type="protein sequence ID" value="CAD6190098.1"/>
    <property type="molecule type" value="Genomic_DNA"/>
</dbReference>
<protein>
    <recommendedName>
        <fullName evidence="4">Fork-head domain-containing protein</fullName>
    </recommendedName>
</protein>
<keyword evidence="1 3" id="KW-0238">DNA-binding</keyword>
<dbReference type="Gene3D" id="1.10.10.10">
    <property type="entry name" value="Winged helix-like DNA-binding domain superfamily/Winged helix DNA-binding domain"/>
    <property type="match status" value="1"/>
</dbReference>
<dbReference type="AlphaFoldDB" id="A0A8S1H5P3"/>
<comment type="caution">
    <text evidence="5">The sequence shown here is derived from an EMBL/GenBank/DDBJ whole genome shotgun (WGS) entry which is preliminary data.</text>
</comment>
<dbReference type="PROSITE" id="PS50039">
    <property type="entry name" value="FORK_HEAD_3"/>
    <property type="match status" value="1"/>
</dbReference>
<dbReference type="GO" id="GO:0000978">
    <property type="term" value="F:RNA polymerase II cis-regulatory region sequence-specific DNA binding"/>
    <property type="evidence" value="ECO:0007669"/>
    <property type="project" value="TreeGrafter"/>
</dbReference>
<reference evidence="5" key="1">
    <citation type="submission" date="2020-10" db="EMBL/GenBank/DDBJ databases">
        <authorList>
            <person name="Kikuchi T."/>
        </authorList>
    </citation>
    <scope>NUCLEOTIDE SEQUENCE</scope>
    <source>
        <strain evidence="5">NKZ352</strain>
    </source>
</reference>
<accession>A0A8S1H5P3</accession>
<dbReference type="SMART" id="SM00339">
    <property type="entry name" value="FH"/>
    <property type="match status" value="1"/>
</dbReference>
<dbReference type="PANTHER" id="PTHR11829">
    <property type="entry name" value="FORKHEAD BOX PROTEIN"/>
    <property type="match status" value="1"/>
</dbReference>
<dbReference type="InterPro" id="IPR001766">
    <property type="entry name" value="Fork_head_dom"/>
</dbReference>
<evidence type="ECO:0000313" key="6">
    <source>
        <dbReference type="Proteomes" id="UP000835052"/>
    </source>
</evidence>
<dbReference type="PROSITE" id="PS00658">
    <property type="entry name" value="FORK_HEAD_2"/>
    <property type="match status" value="1"/>
</dbReference>
<dbReference type="GO" id="GO:0000981">
    <property type="term" value="F:DNA-binding transcription factor activity, RNA polymerase II-specific"/>
    <property type="evidence" value="ECO:0007669"/>
    <property type="project" value="TreeGrafter"/>
</dbReference>